<keyword evidence="5" id="KW-0012">Acyltransferase</keyword>
<evidence type="ECO:0000256" key="2">
    <source>
        <dbReference type="ARBA" id="ARBA00022516"/>
    </source>
</evidence>
<keyword evidence="3" id="KW-0808">Transferase</keyword>
<evidence type="ECO:0000313" key="11">
    <source>
        <dbReference type="EMBL" id="SPJ22234.1"/>
    </source>
</evidence>
<dbReference type="GO" id="GO:0043810">
    <property type="term" value="F:ornithine-acyl [acyl carrier protein] N-acyltransferase activity"/>
    <property type="evidence" value="ECO:0007669"/>
    <property type="project" value="UniProtKB-EC"/>
</dbReference>
<dbReference type="OrthoDB" id="9787072at2"/>
<evidence type="ECO:0000256" key="5">
    <source>
        <dbReference type="ARBA" id="ARBA00023315"/>
    </source>
</evidence>
<evidence type="ECO:0000256" key="9">
    <source>
        <dbReference type="ARBA" id="ARBA00045724"/>
    </source>
</evidence>
<evidence type="ECO:0000256" key="7">
    <source>
        <dbReference type="ARBA" id="ARBA00039058"/>
    </source>
</evidence>
<reference evidence="11 12" key="1">
    <citation type="submission" date="2018-03" db="EMBL/GenBank/DDBJ databases">
        <authorList>
            <person name="Keele B.F."/>
        </authorList>
    </citation>
    <scope>NUCLEOTIDE SEQUENCE [LARGE SCALE GENOMIC DNA]</scope>
    <source>
        <strain evidence="11 12">CECT 8504</strain>
    </source>
</reference>
<evidence type="ECO:0000256" key="8">
    <source>
        <dbReference type="ARBA" id="ARBA00039866"/>
    </source>
</evidence>
<dbReference type="AlphaFoldDB" id="A0A2R8BPY8"/>
<dbReference type="Proteomes" id="UP000244912">
    <property type="component" value="Unassembled WGS sequence"/>
</dbReference>
<dbReference type="Pfam" id="PF13444">
    <property type="entry name" value="Acetyltransf_5"/>
    <property type="match status" value="1"/>
</dbReference>
<sequence>MPDPQFDLRFAEGPDDLADAQRLRYRVFIDELGGSGPDVDHVQERESDDFDRVCRHLILRDMARPEADRVIGVYRLLDEDGAAELGRFYSEGEYDLRPLYRSKRKLLELGRSCLHRDYRGGPAMYHLWTGLAEHIDRVGVEVLFGVASFHGTDVKALAAPLSILHHRHLAPDNLRVTAKPPGAVRMDQLAEDAYDRREAMRAVPALIKAYLRLGGTVGAGAWIDTAFNTTDVCMVMDTRNLSARARAIYTRARG</sequence>
<organism evidence="11 12">
    <name type="scientific">Palleronia abyssalis</name>
    <dbReference type="NCBI Taxonomy" id="1501240"/>
    <lineage>
        <taxon>Bacteria</taxon>
        <taxon>Pseudomonadati</taxon>
        <taxon>Pseudomonadota</taxon>
        <taxon>Alphaproteobacteria</taxon>
        <taxon>Rhodobacterales</taxon>
        <taxon>Roseobacteraceae</taxon>
        <taxon>Palleronia</taxon>
    </lineage>
</organism>
<evidence type="ECO:0000256" key="6">
    <source>
        <dbReference type="ARBA" id="ARBA00038095"/>
    </source>
</evidence>
<accession>A0A2R8BPY8</accession>
<evidence type="ECO:0000256" key="10">
    <source>
        <dbReference type="ARBA" id="ARBA00047785"/>
    </source>
</evidence>
<dbReference type="EC" id="2.3.2.30" evidence="7"/>
<dbReference type="PANTHER" id="PTHR37323:SF1">
    <property type="entry name" value="L-ORNITHINE N(ALPHA)-ACYLTRANSFERASE"/>
    <property type="match status" value="1"/>
</dbReference>
<protein>
    <recommendedName>
        <fullName evidence="8">L-ornithine N(alpha)-acyltransferase</fullName>
        <ecNumber evidence="7">2.3.2.30</ecNumber>
    </recommendedName>
</protein>
<evidence type="ECO:0000256" key="3">
    <source>
        <dbReference type="ARBA" id="ARBA00022679"/>
    </source>
</evidence>
<keyword evidence="4" id="KW-0443">Lipid metabolism</keyword>
<dbReference type="SUPFAM" id="SSF55729">
    <property type="entry name" value="Acyl-CoA N-acyltransferases (Nat)"/>
    <property type="match status" value="1"/>
</dbReference>
<keyword evidence="12" id="KW-1185">Reference proteome</keyword>
<comment type="pathway">
    <text evidence="1">Lipid metabolism.</text>
</comment>
<dbReference type="PANTHER" id="PTHR37323">
    <property type="entry name" value="GCN5-RELATED N-ACETYLTRANSFERASE"/>
    <property type="match status" value="1"/>
</dbReference>
<comment type="catalytic activity">
    <reaction evidence="10">
        <text>a (3R)-hydroxyacyl-[ACP] + L-ornithine = a lyso-ornithine lipid + holo-[ACP] + H(+)</text>
        <dbReference type="Rhea" id="RHEA:20633"/>
        <dbReference type="Rhea" id="RHEA-COMP:9685"/>
        <dbReference type="Rhea" id="RHEA-COMP:9945"/>
        <dbReference type="ChEBI" id="CHEBI:15378"/>
        <dbReference type="ChEBI" id="CHEBI:46911"/>
        <dbReference type="ChEBI" id="CHEBI:64479"/>
        <dbReference type="ChEBI" id="CHEBI:78827"/>
        <dbReference type="ChEBI" id="CHEBI:138482"/>
        <dbReference type="EC" id="2.3.2.30"/>
    </reaction>
    <physiologicalReaction direction="left-to-right" evidence="10">
        <dbReference type="Rhea" id="RHEA:20634"/>
    </physiologicalReaction>
</comment>
<evidence type="ECO:0000256" key="4">
    <source>
        <dbReference type="ARBA" id="ARBA00023098"/>
    </source>
</evidence>
<dbReference type="GO" id="GO:0006629">
    <property type="term" value="P:lipid metabolic process"/>
    <property type="evidence" value="ECO:0007669"/>
    <property type="project" value="UniProtKB-KW"/>
</dbReference>
<comment type="function">
    <text evidence="9">Catalyzes the first step in the biosynthesis of ornithine lipids, which are phosphorus-free membrane lipids. Catalyzes the 3-hydroxyacyl-acyl carrier protein-dependent acylation of ornithine to form lyso-ornithine lipid (LOL).</text>
</comment>
<keyword evidence="2" id="KW-0444">Lipid biosynthesis</keyword>
<comment type="similarity">
    <text evidence="6">Belongs to the acetyltransferase family. OlsB subfamily.</text>
</comment>
<dbReference type="InterPro" id="IPR052351">
    <property type="entry name" value="Ornithine_N-alpha-AT"/>
</dbReference>
<dbReference type="InterPro" id="IPR016181">
    <property type="entry name" value="Acyl_CoA_acyltransferase"/>
</dbReference>
<evidence type="ECO:0000313" key="12">
    <source>
        <dbReference type="Proteomes" id="UP000244912"/>
    </source>
</evidence>
<dbReference type="Gene3D" id="3.40.630.30">
    <property type="match status" value="1"/>
</dbReference>
<proteinExistence type="inferred from homology"/>
<dbReference type="EMBL" id="ONZF01000001">
    <property type="protein sequence ID" value="SPJ22234.1"/>
    <property type="molecule type" value="Genomic_DNA"/>
</dbReference>
<name>A0A2R8BPY8_9RHOB</name>
<evidence type="ECO:0000256" key="1">
    <source>
        <dbReference type="ARBA" id="ARBA00005189"/>
    </source>
</evidence>
<gene>
    <name evidence="11" type="ORF">PAA8504_00022</name>
</gene>